<feature type="region of interest" description="Disordered" evidence="1">
    <location>
        <begin position="176"/>
        <end position="199"/>
    </location>
</feature>
<protein>
    <submittedName>
        <fullName evidence="2">Uncharacterized protein</fullName>
    </submittedName>
</protein>
<feature type="compositionally biased region" description="Acidic residues" evidence="1">
    <location>
        <begin position="332"/>
        <end position="355"/>
    </location>
</feature>
<name>S3C2X3_OPHP1</name>
<evidence type="ECO:0000313" key="3">
    <source>
        <dbReference type="Proteomes" id="UP000016923"/>
    </source>
</evidence>
<dbReference type="EMBL" id="KE148151">
    <property type="protein sequence ID" value="EPE07122.1"/>
    <property type="molecule type" value="Genomic_DNA"/>
</dbReference>
<feature type="region of interest" description="Disordered" evidence="1">
    <location>
        <begin position="332"/>
        <end position="396"/>
    </location>
</feature>
<accession>S3C2X3</accession>
<sequence length="553" mass="61217">MADSLRGNGLYDAHDALAHLAANTAALDKALQRFGGDGDDGLPPPYYRSSSESGTTTQPESPSSPSTAGPEAAAARRIQREIDLGLLHEKSLPHEQFESQSWALALRLAMLRYNEQENRRPFPPPNTNERSRIISDQLQKAEGVIRARWQEQGFWSDAWQKAPPYEARWPHEDHRPSLYAAAPRGPKRKRTRATEAAAATAASRPFSQFIYQVAKERDLLLGLASDLDPPPLPQRKSHMLRTRRSDDPILSPASERATDEAYERERLRSLMPPVPAPLKKAPSDVHTTAYETVKKAWVWWRIWDPCWTVLPGLQWMHEEPLEKFIRRRMAEEDGEEWNDEEEEEEEEEEQEEEKEEASQPRADSFRPPPVEAGRGPRQGCHIFGSPSVPPVPPLRHGVAKTYSVFGEASPAATNRFAEARAPAATTLFGLSPGEAQHEPLSSPIALPQQCEPLGVTSSPPPPPPLPALVPPGNNDAAPPRRNKRVAAAAEARESEARPARPAKRARAAAKDSIDNGNDNGDDGEGAVPTPTSAQQIRASQGTDRPATKRRRLR</sequence>
<dbReference type="HOGENOM" id="CLU_492653_0_0_1"/>
<feature type="compositionally biased region" description="Low complexity" evidence="1">
    <location>
        <begin position="49"/>
        <end position="74"/>
    </location>
</feature>
<feature type="region of interest" description="Disordered" evidence="1">
    <location>
        <begin position="427"/>
        <end position="553"/>
    </location>
</feature>
<reference evidence="2 3" key="1">
    <citation type="journal article" date="2013" name="BMC Genomics">
        <title>The genome and transcriptome of the pine saprophyte Ophiostoma piceae, and a comparison with the bark beetle-associated pine pathogen Grosmannia clavigera.</title>
        <authorList>
            <person name="Haridas S."/>
            <person name="Wang Y."/>
            <person name="Lim L."/>
            <person name="Massoumi Alamouti S."/>
            <person name="Jackman S."/>
            <person name="Docking R."/>
            <person name="Robertson G."/>
            <person name="Birol I."/>
            <person name="Bohlmann J."/>
            <person name="Breuil C."/>
        </authorList>
    </citation>
    <scope>NUCLEOTIDE SEQUENCE [LARGE SCALE GENOMIC DNA]</scope>
    <source>
        <strain evidence="2 3">UAMH 11346</strain>
    </source>
</reference>
<evidence type="ECO:0000256" key="1">
    <source>
        <dbReference type="SAM" id="MobiDB-lite"/>
    </source>
</evidence>
<dbReference type="VEuPathDB" id="FungiDB:F503_07773"/>
<dbReference type="eggNOG" id="ENOG502T11J">
    <property type="taxonomic scope" value="Eukaryota"/>
</dbReference>
<evidence type="ECO:0000313" key="2">
    <source>
        <dbReference type="EMBL" id="EPE07122.1"/>
    </source>
</evidence>
<organism evidence="2 3">
    <name type="scientific">Ophiostoma piceae (strain UAMH 11346)</name>
    <name type="common">Sap stain fungus</name>
    <dbReference type="NCBI Taxonomy" id="1262450"/>
    <lineage>
        <taxon>Eukaryota</taxon>
        <taxon>Fungi</taxon>
        <taxon>Dikarya</taxon>
        <taxon>Ascomycota</taxon>
        <taxon>Pezizomycotina</taxon>
        <taxon>Sordariomycetes</taxon>
        <taxon>Sordariomycetidae</taxon>
        <taxon>Ophiostomatales</taxon>
        <taxon>Ophiostomataceae</taxon>
        <taxon>Ophiostoma</taxon>
    </lineage>
</organism>
<keyword evidence="3" id="KW-1185">Reference proteome</keyword>
<gene>
    <name evidence="2" type="ORF">F503_07773</name>
</gene>
<dbReference type="AlphaFoldDB" id="S3C2X3"/>
<feature type="compositionally biased region" description="Pro residues" evidence="1">
    <location>
        <begin position="458"/>
        <end position="469"/>
    </location>
</feature>
<feature type="region of interest" description="Disordered" evidence="1">
    <location>
        <begin position="34"/>
        <end position="74"/>
    </location>
</feature>
<dbReference type="STRING" id="1262450.S3C2X3"/>
<feature type="region of interest" description="Disordered" evidence="1">
    <location>
        <begin position="230"/>
        <end position="263"/>
    </location>
</feature>
<feature type="compositionally biased region" description="Polar residues" evidence="1">
    <location>
        <begin position="529"/>
        <end position="542"/>
    </location>
</feature>
<dbReference type="Proteomes" id="UP000016923">
    <property type="component" value="Unassembled WGS sequence"/>
</dbReference>
<proteinExistence type="predicted"/>
<dbReference type="OrthoDB" id="5401786at2759"/>